<feature type="compositionally biased region" description="Basic and acidic residues" evidence="1">
    <location>
        <begin position="23"/>
        <end position="37"/>
    </location>
</feature>
<evidence type="ECO:0000256" key="1">
    <source>
        <dbReference type="SAM" id="MobiDB-lite"/>
    </source>
</evidence>
<accession>A0A0K8MD11</accession>
<dbReference type="Proteomes" id="UP000036771">
    <property type="component" value="Unassembled WGS sequence"/>
</dbReference>
<feature type="region of interest" description="Disordered" evidence="1">
    <location>
        <begin position="1"/>
        <end position="37"/>
    </location>
</feature>
<name>A0A0K8MD11_9PROT</name>
<dbReference type="AlphaFoldDB" id="A0A0K8MD11"/>
<gene>
    <name evidence="2" type="ORF">Cva_00746</name>
</gene>
<comment type="caution">
    <text evidence="2">The sequence shown here is derived from an EMBL/GenBank/DDBJ whole genome shotgun (WGS) entry which is preliminary data.</text>
</comment>
<protein>
    <submittedName>
        <fullName evidence="2">Uncharacterized protein</fullName>
    </submittedName>
</protein>
<dbReference type="EMBL" id="BBVC01000024">
    <property type="protein sequence ID" value="GAO98098.1"/>
    <property type="molecule type" value="Genomic_DNA"/>
</dbReference>
<reference evidence="2 3" key="1">
    <citation type="submission" date="2015-03" db="EMBL/GenBank/DDBJ databases">
        <title>Caedibacter varicaedens, whole genome shotgun sequence.</title>
        <authorList>
            <person name="Suzuki H."/>
            <person name="Dapper A.L."/>
            <person name="Gibson A.K."/>
            <person name="Jackson C."/>
            <person name="Lee H."/>
            <person name="Pejaver V.R."/>
            <person name="Doak T."/>
            <person name="Lynch M."/>
        </authorList>
    </citation>
    <scope>NUCLEOTIDE SEQUENCE [LARGE SCALE GENOMIC DNA]</scope>
</reference>
<evidence type="ECO:0000313" key="2">
    <source>
        <dbReference type="EMBL" id="GAO98098.1"/>
    </source>
</evidence>
<evidence type="ECO:0000313" key="3">
    <source>
        <dbReference type="Proteomes" id="UP000036771"/>
    </source>
</evidence>
<proteinExistence type="predicted"/>
<sequence>MEQEHLGGVSTLPAPVTETSSVQEKKEKKFSKGRESRLREDQIRAFLQSTYPDKLYFPTEDIPRDMDYRWVREECRGMTDLSRISYMTKKGWTPVPFARHPTFLADTSWNAGSSKPDVIRIDGLILCERPKEYGEIERKAQERQNKTMMSSIKWVDGMDKENQKEYINQTIISQSEDDC</sequence>
<dbReference type="STRING" id="1629334.Cva_00746"/>
<keyword evidence="3" id="KW-1185">Reference proteome</keyword>
<organism evidence="2 3">
    <name type="scientific">Caedimonas varicaedens</name>
    <dbReference type="NCBI Taxonomy" id="1629334"/>
    <lineage>
        <taxon>Bacteria</taxon>
        <taxon>Pseudomonadati</taxon>
        <taxon>Pseudomonadota</taxon>
        <taxon>Alphaproteobacteria</taxon>
        <taxon>Holosporales</taxon>
        <taxon>Caedimonadaceae</taxon>
        <taxon>Caedimonas</taxon>
    </lineage>
</organism>